<evidence type="ECO:0000256" key="2">
    <source>
        <dbReference type="PROSITE-ProRule" id="PRU00267"/>
    </source>
</evidence>
<evidence type="ECO:0000313" key="6">
    <source>
        <dbReference type="RefSeq" id="XP_005092974.1"/>
    </source>
</evidence>
<dbReference type="RefSeq" id="XP_005092974.1">
    <property type="nucleotide sequence ID" value="XM_005092917.3"/>
</dbReference>
<dbReference type="Proteomes" id="UP000694888">
    <property type="component" value="Unplaced"/>
</dbReference>
<dbReference type="SUPFAM" id="SSF47095">
    <property type="entry name" value="HMG-box"/>
    <property type="match status" value="2"/>
</dbReference>
<organism evidence="5 6">
    <name type="scientific">Aplysia californica</name>
    <name type="common">California sea hare</name>
    <dbReference type="NCBI Taxonomy" id="6500"/>
    <lineage>
        <taxon>Eukaryota</taxon>
        <taxon>Metazoa</taxon>
        <taxon>Spiralia</taxon>
        <taxon>Lophotrochozoa</taxon>
        <taxon>Mollusca</taxon>
        <taxon>Gastropoda</taxon>
        <taxon>Heterobranchia</taxon>
        <taxon>Euthyneura</taxon>
        <taxon>Tectipleura</taxon>
        <taxon>Aplysiida</taxon>
        <taxon>Aplysioidea</taxon>
        <taxon>Aplysiidae</taxon>
        <taxon>Aplysia</taxon>
    </lineage>
</organism>
<dbReference type="Gene3D" id="1.10.30.10">
    <property type="entry name" value="High mobility group box domain"/>
    <property type="match status" value="2"/>
</dbReference>
<feature type="domain" description="HMG box" evidence="4">
    <location>
        <begin position="64"/>
        <end position="132"/>
    </location>
</feature>
<reference evidence="6" key="1">
    <citation type="submission" date="2025-08" db="UniProtKB">
        <authorList>
            <consortium name="RefSeq"/>
        </authorList>
    </citation>
    <scope>IDENTIFICATION</scope>
</reference>
<gene>
    <name evidence="6" type="primary">LOC101860238</name>
</gene>
<evidence type="ECO:0000256" key="1">
    <source>
        <dbReference type="ARBA" id="ARBA00023125"/>
    </source>
</evidence>
<keyword evidence="1 2" id="KW-0238">DNA-binding</keyword>
<keyword evidence="3" id="KW-0175">Coiled coil</keyword>
<dbReference type="InterPro" id="IPR009071">
    <property type="entry name" value="HMG_box_dom"/>
</dbReference>
<sequence length="273" mass="32076">MAATMASAGRISKLAQVIGAFKHLRISQVTGNQSGYVLHRTIWSGSLFGPETDKSSPRIPLRKPRQPANVFFIYMKKVEPQIVRGDPGIGRKEIVSRAAAMWRELDPEEKAKIAMQRKQLYEKYKQEKKEYLENITPEQIREEEAKKQKKLAKKMKLTRRSLGMPSKPWPPFNCFLSEKFGEREDESVSTYFKILSDRWRILDESEKEKYKQISHDMKIQYLKDMDAWEGKMMEYGRYDVLRKSTLEGLKKKDKKEPKKKKKVRFADEVEEFS</sequence>
<accession>A0ABM0JG75</accession>
<dbReference type="PANTHER" id="PTHR48112:SF22">
    <property type="entry name" value="MITOCHONDRIAL TRANSCRIPTION FACTOR A, ISOFORM B"/>
    <property type="match status" value="1"/>
</dbReference>
<evidence type="ECO:0000313" key="5">
    <source>
        <dbReference type="Proteomes" id="UP000694888"/>
    </source>
</evidence>
<keyword evidence="5" id="KW-1185">Reference proteome</keyword>
<evidence type="ECO:0000256" key="3">
    <source>
        <dbReference type="SAM" id="Coils"/>
    </source>
</evidence>
<dbReference type="PROSITE" id="PS50118">
    <property type="entry name" value="HMG_BOX_2"/>
    <property type="match status" value="2"/>
</dbReference>
<dbReference type="SMART" id="SM00398">
    <property type="entry name" value="HMG"/>
    <property type="match status" value="2"/>
</dbReference>
<protein>
    <submittedName>
        <fullName evidence="6">Transcription factor A, mitochondrial isoform X1</fullName>
    </submittedName>
</protein>
<evidence type="ECO:0000259" key="4">
    <source>
        <dbReference type="PROSITE" id="PS50118"/>
    </source>
</evidence>
<proteinExistence type="predicted"/>
<dbReference type="InterPro" id="IPR036910">
    <property type="entry name" value="HMG_box_dom_sf"/>
</dbReference>
<dbReference type="PANTHER" id="PTHR48112">
    <property type="entry name" value="HIGH MOBILITY GROUP PROTEIN DSP1"/>
    <property type="match status" value="1"/>
</dbReference>
<dbReference type="InterPro" id="IPR050342">
    <property type="entry name" value="HMGB"/>
</dbReference>
<dbReference type="CDD" id="cd00084">
    <property type="entry name" value="HMG-box_SF"/>
    <property type="match status" value="1"/>
</dbReference>
<feature type="DNA-binding region" description="HMG box" evidence="2">
    <location>
        <begin position="64"/>
        <end position="132"/>
    </location>
</feature>
<feature type="DNA-binding region" description="HMG box" evidence="2">
    <location>
        <begin position="165"/>
        <end position="229"/>
    </location>
</feature>
<name>A0ABM0JG75_APLCA</name>
<dbReference type="Pfam" id="PF00505">
    <property type="entry name" value="HMG_box"/>
    <property type="match status" value="1"/>
</dbReference>
<feature type="coiled-coil region" evidence="3">
    <location>
        <begin position="114"/>
        <end position="160"/>
    </location>
</feature>
<feature type="domain" description="HMG box" evidence="4">
    <location>
        <begin position="165"/>
        <end position="229"/>
    </location>
</feature>
<dbReference type="GeneID" id="101860238"/>
<keyword evidence="2" id="KW-0539">Nucleus</keyword>